<gene>
    <name evidence="1" type="ORF">PHPALM_19812</name>
</gene>
<sequence length="148" mass="16971">MLLMASPLRDLKKSGDKQDLIKRKQLTNEARKFKSWTLKTSPSPATFDAAARQAPRTGYSNLVSHVQSQHQDFEEVMHSAAPTETGTLVPLIRRRSLNLFGWLRWTVMPAFLRKSRNKKFDLEPIGKEPFLDGMTCVVQHVKMTMRSE</sequence>
<protein>
    <submittedName>
        <fullName evidence="1">Uncharacterized protein</fullName>
    </submittedName>
</protein>
<dbReference type="AlphaFoldDB" id="A0A2P4XGG4"/>
<dbReference type="Proteomes" id="UP000237271">
    <property type="component" value="Unassembled WGS sequence"/>
</dbReference>
<reference evidence="1 2" key="1">
    <citation type="journal article" date="2017" name="Genome Biol. Evol.">
        <title>Phytophthora megakarya and P. palmivora, closely related causal agents of cacao black pod rot, underwent increases in genome sizes and gene numbers by different mechanisms.</title>
        <authorList>
            <person name="Ali S.S."/>
            <person name="Shao J."/>
            <person name="Lary D.J."/>
            <person name="Kronmiller B."/>
            <person name="Shen D."/>
            <person name="Strem M.D."/>
            <person name="Amoako-Attah I."/>
            <person name="Akrofi A.Y."/>
            <person name="Begoude B.A."/>
            <person name="Ten Hoopen G.M."/>
            <person name="Coulibaly K."/>
            <person name="Kebe B.I."/>
            <person name="Melnick R.L."/>
            <person name="Guiltinan M.J."/>
            <person name="Tyler B.M."/>
            <person name="Meinhardt L.W."/>
            <person name="Bailey B.A."/>
        </authorList>
    </citation>
    <scope>NUCLEOTIDE SEQUENCE [LARGE SCALE GENOMIC DNA]</scope>
    <source>
        <strain evidence="2">sbr112.9</strain>
    </source>
</reference>
<dbReference type="EMBL" id="NCKW01011068">
    <property type="protein sequence ID" value="POM64633.1"/>
    <property type="molecule type" value="Genomic_DNA"/>
</dbReference>
<keyword evidence="2" id="KW-1185">Reference proteome</keyword>
<name>A0A2P4XGG4_9STRA</name>
<accession>A0A2P4XGG4</accession>
<proteinExistence type="predicted"/>
<dbReference type="OrthoDB" id="125290at2759"/>
<evidence type="ECO:0000313" key="1">
    <source>
        <dbReference type="EMBL" id="POM64633.1"/>
    </source>
</evidence>
<comment type="caution">
    <text evidence="1">The sequence shown here is derived from an EMBL/GenBank/DDBJ whole genome shotgun (WGS) entry which is preliminary data.</text>
</comment>
<evidence type="ECO:0000313" key="2">
    <source>
        <dbReference type="Proteomes" id="UP000237271"/>
    </source>
</evidence>
<organism evidence="1 2">
    <name type="scientific">Phytophthora palmivora</name>
    <dbReference type="NCBI Taxonomy" id="4796"/>
    <lineage>
        <taxon>Eukaryota</taxon>
        <taxon>Sar</taxon>
        <taxon>Stramenopiles</taxon>
        <taxon>Oomycota</taxon>
        <taxon>Peronosporomycetes</taxon>
        <taxon>Peronosporales</taxon>
        <taxon>Peronosporaceae</taxon>
        <taxon>Phytophthora</taxon>
    </lineage>
</organism>